<dbReference type="EMBL" id="MJFZ01001284">
    <property type="protein sequence ID" value="RAW22535.1"/>
    <property type="molecule type" value="Genomic_DNA"/>
</dbReference>
<dbReference type="EMBL" id="RCMI01001504">
    <property type="protein sequence ID" value="KAG2884326.1"/>
    <property type="molecule type" value="Genomic_DNA"/>
</dbReference>
<evidence type="ECO:0000313" key="3">
    <source>
        <dbReference type="EMBL" id="KAG2896480.1"/>
    </source>
</evidence>
<dbReference type="EMBL" id="RCML01001398">
    <property type="protein sequence ID" value="KAG2962903.1"/>
    <property type="molecule type" value="Genomic_DNA"/>
</dbReference>
<dbReference type="GO" id="GO:0003676">
    <property type="term" value="F:nucleic acid binding"/>
    <property type="evidence" value="ECO:0007669"/>
    <property type="project" value="InterPro"/>
</dbReference>
<dbReference type="InterPro" id="IPR036397">
    <property type="entry name" value="RNaseH_sf"/>
</dbReference>
<evidence type="ECO:0008006" key="8">
    <source>
        <dbReference type="Google" id="ProtNLM"/>
    </source>
</evidence>
<reference evidence="6 7" key="1">
    <citation type="submission" date="2018-01" db="EMBL/GenBank/DDBJ databases">
        <title>Draft genome of the strawberry crown rot pathogen Phytophthora cactorum.</title>
        <authorList>
            <person name="Armitage A.D."/>
            <person name="Lysoe E."/>
            <person name="Nellist C.F."/>
            <person name="Harrison R.J."/>
            <person name="Brurberg M.B."/>
        </authorList>
    </citation>
    <scope>NUCLEOTIDE SEQUENCE [LARGE SCALE GENOMIC DNA]</scope>
    <source>
        <strain evidence="6 7">10300</strain>
    </source>
</reference>
<evidence type="ECO:0000313" key="5">
    <source>
        <dbReference type="EMBL" id="KAG3208643.1"/>
    </source>
</evidence>
<evidence type="ECO:0000313" key="1">
    <source>
        <dbReference type="EMBL" id="KAG2827640.1"/>
    </source>
</evidence>
<dbReference type="EMBL" id="RCMK01001338">
    <property type="protein sequence ID" value="KAG2896480.1"/>
    <property type="molecule type" value="Genomic_DNA"/>
</dbReference>
<protein>
    <recommendedName>
        <fullName evidence="8">Integrase catalytic domain-containing protein</fullName>
    </recommendedName>
</protein>
<dbReference type="Proteomes" id="UP000736787">
    <property type="component" value="Unassembled WGS sequence"/>
</dbReference>
<keyword evidence="7" id="KW-1185">Reference proteome</keyword>
<proteinExistence type="predicted"/>
<dbReference type="EMBL" id="RCMG01001427">
    <property type="protein sequence ID" value="KAG2827640.1"/>
    <property type="molecule type" value="Genomic_DNA"/>
</dbReference>
<dbReference type="Proteomes" id="UP000697107">
    <property type="component" value="Unassembled WGS sequence"/>
</dbReference>
<dbReference type="VEuPathDB" id="FungiDB:PC110_g21021"/>
<dbReference type="Proteomes" id="UP000774804">
    <property type="component" value="Unassembled WGS sequence"/>
</dbReference>
<accession>A0A329RCZ7</accession>
<evidence type="ECO:0000313" key="6">
    <source>
        <dbReference type="EMBL" id="RAW22535.1"/>
    </source>
</evidence>
<dbReference type="Proteomes" id="UP000760860">
    <property type="component" value="Unassembled WGS sequence"/>
</dbReference>
<dbReference type="OrthoDB" id="98891at2759"/>
<reference evidence="1" key="2">
    <citation type="submission" date="2018-10" db="EMBL/GenBank/DDBJ databases">
        <title>Effector identification in a new, highly contiguous assembly of the strawberry crown rot pathogen Phytophthora cactorum.</title>
        <authorList>
            <person name="Armitage A.D."/>
            <person name="Nellist C.F."/>
            <person name="Bates H."/>
            <person name="Vickerstaff R.J."/>
            <person name="Harrison R.J."/>
        </authorList>
    </citation>
    <scope>NUCLEOTIDE SEQUENCE</scope>
    <source>
        <strain evidence="1">15-7</strain>
        <strain evidence="2">4032</strain>
        <strain evidence="3">4040</strain>
        <strain evidence="4">P415</strain>
        <strain evidence="5">P421</strain>
    </source>
</reference>
<evidence type="ECO:0000313" key="4">
    <source>
        <dbReference type="EMBL" id="KAG2962903.1"/>
    </source>
</evidence>
<evidence type="ECO:0000313" key="2">
    <source>
        <dbReference type="EMBL" id="KAG2884326.1"/>
    </source>
</evidence>
<dbReference type="AlphaFoldDB" id="A0A329RCZ7"/>
<comment type="caution">
    <text evidence="6">The sequence shown here is derived from an EMBL/GenBank/DDBJ whole genome shotgun (WGS) entry which is preliminary data.</text>
</comment>
<dbReference type="Gene3D" id="3.30.420.10">
    <property type="entry name" value="Ribonuclease H-like superfamily/Ribonuclease H"/>
    <property type="match status" value="1"/>
</dbReference>
<gene>
    <name evidence="6" type="ORF">PC110_g21021</name>
    <name evidence="1" type="ORF">PC113_g21586</name>
    <name evidence="2" type="ORF">PC115_g21367</name>
    <name evidence="3" type="ORF">PC117_g22987</name>
    <name evidence="4" type="ORF">PC118_g21172</name>
    <name evidence="5" type="ORF">PC129_g20332</name>
</gene>
<evidence type="ECO:0000313" key="7">
    <source>
        <dbReference type="Proteomes" id="UP000251314"/>
    </source>
</evidence>
<dbReference type="Proteomes" id="UP000735874">
    <property type="component" value="Unassembled WGS sequence"/>
</dbReference>
<dbReference type="Proteomes" id="UP000251314">
    <property type="component" value="Unassembled WGS sequence"/>
</dbReference>
<organism evidence="6 7">
    <name type="scientific">Phytophthora cactorum</name>
    <dbReference type="NCBI Taxonomy" id="29920"/>
    <lineage>
        <taxon>Eukaryota</taxon>
        <taxon>Sar</taxon>
        <taxon>Stramenopiles</taxon>
        <taxon>Oomycota</taxon>
        <taxon>Peronosporomycetes</taxon>
        <taxon>Peronosporales</taxon>
        <taxon>Peronosporaceae</taxon>
        <taxon>Phytophthora</taxon>
    </lineage>
</organism>
<name>A0A329RCZ7_9STRA</name>
<sequence>MLRMFVSESHNAWDLYLPRVIFAYRKSFHEALGDSPSFRIYGRDPVLQLDWQS</sequence>
<dbReference type="EMBL" id="RCMV01001430">
    <property type="protein sequence ID" value="KAG3208643.1"/>
    <property type="molecule type" value="Genomic_DNA"/>
</dbReference>